<accession>A0ABV9GN74</accession>
<protein>
    <submittedName>
        <fullName evidence="3">Class I SAM-dependent DNA methyltransferase</fullName>
    </submittedName>
</protein>
<keyword evidence="3" id="KW-0489">Methyltransferase</keyword>
<dbReference type="InterPro" id="IPR029063">
    <property type="entry name" value="SAM-dependent_MTases_sf"/>
</dbReference>
<dbReference type="RefSeq" id="WP_376846504.1">
    <property type="nucleotide sequence ID" value="NZ_JBHSFW010000008.1"/>
</dbReference>
<dbReference type="Gene3D" id="3.40.50.150">
    <property type="entry name" value="Vaccinia Virus protein VP39"/>
    <property type="match status" value="1"/>
</dbReference>
<dbReference type="CDD" id="cd02440">
    <property type="entry name" value="AdoMet_MTases"/>
    <property type="match status" value="1"/>
</dbReference>
<keyword evidence="4" id="KW-1185">Reference proteome</keyword>
<dbReference type="SUPFAM" id="SSF53335">
    <property type="entry name" value="S-adenosyl-L-methionine-dependent methyltransferases"/>
    <property type="match status" value="1"/>
</dbReference>
<dbReference type="InterPro" id="IPR041698">
    <property type="entry name" value="Methyltransf_25"/>
</dbReference>
<sequence>MEDSVLRFYDEMAEDYHHIFADWKQGVAWQGTVLGKFIRSRTAGQEDDPMTLLDCSCGIGTQAIGLAAQGFDVTATDLSPLSVERAKREATHFGVSIRFGVADFRSLERQVPGQFDVVLSADNALPHLLTDEDLEQSVCSLYAKVRASGLLMITIRDYDVLSQEKPPGTIPRVFDQGTRIVFQVWDWAADGRTYTTHHFIMRKSNGEWVTKEKTVKYRALLREDFRRILAQAGFIDIEWHLPESSGYYQPIVTARKSAHDHNVPLWDK</sequence>
<proteinExistence type="predicted"/>
<name>A0ABV9GN74_9BACL</name>
<dbReference type="GO" id="GO:0032259">
    <property type="term" value="P:methylation"/>
    <property type="evidence" value="ECO:0007669"/>
    <property type="project" value="UniProtKB-KW"/>
</dbReference>
<organism evidence="3 4">
    <name type="scientific">Camelliibacillus cellulosilyticus</name>
    <dbReference type="NCBI Taxonomy" id="2174486"/>
    <lineage>
        <taxon>Bacteria</taxon>
        <taxon>Bacillati</taxon>
        <taxon>Bacillota</taxon>
        <taxon>Bacilli</taxon>
        <taxon>Bacillales</taxon>
        <taxon>Sporolactobacillaceae</taxon>
        <taxon>Camelliibacillus</taxon>
    </lineage>
</organism>
<dbReference type="PANTHER" id="PTHR43861">
    <property type="entry name" value="TRANS-ACONITATE 2-METHYLTRANSFERASE-RELATED"/>
    <property type="match status" value="1"/>
</dbReference>
<evidence type="ECO:0000259" key="2">
    <source>
        <dbReference type="Pfam" id="PF13649"/>
    </source>
</evidence>
<gene>
    <name evidence="3" type="ORF">ACFO4N_11855</name>
</gene>
<feature type="domain" description="Methyltransferase" evidence="2">
    <location>
        <begin position="53"/>
        <end position="148"/>
    </location>
</feature>
<dbReference type="Pfam" id="PF13649">
    <property type="entry name" value="Methyltransf_25"/>
    <property type="match status" value="1"/>
</dbReference>
<reference evidence="4" key="1">
    <citation type="journal article" date="2019" name="Int. J. Syst. Evol. Microbiol.">
        <title>The Global Catalogue of Microorganisms (GCM) 10K type strain sequencing project: providing services to taxonomists for standard genome sequencing and annotation.</title>
        <authorList>
            <consortium name="The Broad Institute Genomics Platform"/>
            <consortium name="The Broad Institute Genome Sequencing Center for Infectious Disease"/>
            <person name="Wu L."/>
            <person name="Ma J."/>
        </authorList>
    </citation>
    <scope>NUCLEOTIDE SEQUENCE [LARGE SCALE GENOMIC DNA]</scope>
    <source>
        <strain evidence="4">CGMCC 1.16306</strain>
    </source>
</reference>
<dbReference type="EMBL" id="JBHSFW010000008">
    <property type="protein sequence ID" value="MFC4619408.1"/>
    <property type="molecule type" value="Genomic_DNA"/>
</dbReference>
<dbReference type="GO" id="GO:0008168">
    <property type="term" value="F:methyltransferase activity"/>
    <property type="evidence" value="ECO:0007669"/>
    <property type="project" value="UniProtKB-KW"/>
</dbReference>
<dbReference type="Proteomes" id="UP001596022">
    <property type="component" value="Unassembled WGS sequence"/>
</dbReference>
<keyword evidence="1" id="KW-0808">Transferase</keyword>
<evidence type="ECO:0000313" key="4">
    <source>
        <dbReference type="Proteomes" id="UP001596022"/>
    </source>
</evidence>
<evidence type="ECO:0000313" key="3">
    <source>
        <dbReference type="EMBL" id="MFC4619408.1"/>
    </source>
</evidence>
<evidence type="ECO:0000256" key="1">
    <source>
        <dbReference type="ARBA" id="ARBA00022679"/>
    </source>
</evidence>
<comment type="caution">
    <text evidence="3">The sequence shown here is derived from an EMBL/GenBank/DDBJ whole genome shotgun (WGS) entry which is preliminary data.</text>
</comment>